<dbReference type="KEGG" id="add:HUW48_01745"/>
<feature type="transmembrane region" description="Helical" evidence="4">
    <location>
        <begin position="356"/>
        <end position="373"/>
    </location>
</feature>
<proteinExistence type="predicted"/>
<dbReference type="SUPFAM" id="SSF55874">
    <property type="entry name" value="ATPase domain of HSP90 chaperone/DNA topoisomerase II/histidine kinase"/>
    <property type="match status" value="1"/>
</dbReference>
<keyword evidence="7" id="KW-1185">Reference proteome</keyword>
<dbReference type="Pfam" id="PF07696">
    <property type="entry name" value="7TMR-DISMED2"/>
    <property type="match status" value="1"/>
</dbReference>
<dbReference type="GO" id="GO:0016020">
    <property type="term" value="C:membrane"/>
    <property type="evidence" value="ECO:0007669"/>
    <property type="project" value="InterPro"/>
</dbReference>
<reference evidence="6 7" key="2">
    <citation type="submission" date="2020-08" db="EMBL/GenBank/DDBJ databases">
        <title>Adhaeribacter dokdonensis sp. nov., isolated from the rhizosphere of Elymus tsukushiensis, a plant native to the Dokdo Islands, Republic of Korea.</title>
        <authorList>
            <person name="Ghim S.Y."/>
        </authorList>
    </citation>
    <scope>NUCLEOTIDE SEQUENCE [LARGE SCALE GENOMIC DNA]</scope>
    <source>
        <strain evidence="6 7">KUDC8001</strain>
    </source>
</reference>
<dbReference type="PANTHER" id="PTHR24421">
    <property type="entry name" value="NITRATE/NITRITE SENSOR PROTEIN NARX-RELATED"/>
    <property type="match status" value="1"/>
</dbReference>
<dbReference type="SMART" id="SM00387">
    <property type="entry name" value="HATPase_c"/>
    <property type="match status" value="1"/>
</dbReference>
<evidence type="ECO:0000256" key="4">
    <source>
        <dbReference type="SAM" id="Phobius"/>
    </source>
</evidence>
<feature type="transmembrane region" description="Helical" evidence="4">
    <location>
        <begin position="325"/>
        <end position="344"/>
    </location>
</feature>
<feature type="transmembrane region" description="Helical" evidence="4">
    <location>
        <begin position="262"/>
        <end position="279"/>
    </location>
</feature>
<keyword evidence="4" id="KW-0472">Membrane</keyword>
<feature type="transmembrane region" description="Helical" evidence="4">
    <location>
        <begin position="225"/>
        <end position="242"/>
    </location>
</feature>
<dbReference type="Gene3D" id="2.60.40.2380">
    <property type="match status" value="1"/>
</dbReference>
<dbReference type="AlphaFoldDB" id="A0A7L7L218"/>
<name>A0A7L7L218_9BACT</name>
<feature type="domain" description="Histidine kinase/HSP90-like ATPase" evidence="5">
    <location>
        <begin position="529"/>
        <end position="620"/>
    </location>
</feature>
<dbReference type="EMBL" id="CP055153">
    <property type="protein sequence ID" value="QMU26832.1"/>
    <property type="molecule type" value="Genomic_DNA"/>
</dbReference>
<organism evidence="6 7">
    <name type="scientific">Adhaeribacter radiodurans</name>
    <dbReference type="NCBI Taxonomy" id="2745197"/>
    <lineage>
        <taxon>Bacteria</taxon>
        <taxon>Pseudomonadati</taxon>
        <taxon>Bacteroidota</taxon>
        <taxon>Cytophagia</taxon>
        <taxon>Cytophagales</taxon>
        <taxon>Hymenobacteraceae</taxon>
        <taxon>Adhaeribacter</taxon>
    </lineage>
</organism>
<protein>
    <recommendedName>
        <fullName evidence="5">Histidine kinase/HSP90-like ATPase domain-containing protein</fullName>
    </recommendedName>
</protein>
<evidence type="ECO:0000256" key="1">
    <source>
        <dbReference type="ARBA" id="ARBA00022679"/>
    </source>
</evidence>
<keyword evidence="4" id="KW-1133">Transmembrane helix</keyword>
<feature type="transmembrane region" description="Helical" evidence="4">
    <location>
        <begin position="14"/>
        <end position="30"/>
    </location>
</feature>
<dbReference type="Gene3D" id="1.20.5.1930">
    <property type="match status" value="1"/>
</dbReference>
<dbReference type="RefSeq" id="WP_182414035.1">
    <property type="nucleotide sequence ID" value="NZ_CP055153.1"/>
</dbReference>
<gene>
    <name evidence="6" type="ORF">HUW48_01745</name>
</gene>
<dbReference type="InterPro" id="IPR011712">
    <property type="entry name" value="Sig_transdc_His_kin_sub3_dim/P"/>
</dbReference>
<reference evidence="6 7" key="1">
    <citation type="submission" date="2020-06" db="EMBL/GenBank/DDBJ databases">
        <authorList>
            <person name="Hwang Y.J."/>
        </authorList>
    </citation>
    <scope>NUCLEOTIDE SEQUENCE [LARGE SCALE GENOMIC DNA]</scope>
    <source>
        <strain evidence="6 7">KUDC8001</strain>
    </source>
</reference>
<dbReference type="Gene3D" id="3.30.565.10">
    <property type="entry name" value="Histidine kinase-like ATPase, C-terminal domain"/>
    <property type="match status" value="1"/>
</dbReference>
<keyword evidence="4" id="KW-0812">Transmembrane</keyword>
<feature type="transmembrane region" description="Helical" evidence="4">
    <location>
        <begin position="385"/>
        <end position="409"/>
    </location>
</feature>
<evidence type="ECO:0000259" key="5">
    <source>
        <dbReference type="SMART" id="SM00387"/>
    </source>
</evidence>
<keyword evidence="3" id="KW-0902">Two-component regulatory system</keyword>
<dbReference type="InterPro" id="IPR011623">
    <property type="entry name" value="7TMR_DISM_rcpt_extracell_dom1"/>
</dbReference>
<dbReference type="Proteomes" id="UP000514509">
    <property type="component" value="Chromosome"/>
</dbReference>
<dbReference type="GO" id="GO:0000155">
    <property type="term" value="F:phosphorelay sensor kinase activity"/>
    <property type="evidence" value="ECO:0007669"/>
    <property type="project" value="InterPro"/>
</dbReference>
<evidence type="ECO:0000256" key="2">
    <source>
        <dbReference type="ARBA" id="ARBA00022777"/>
    </source>
</evidence>
<dbReference type="InterPro" id="IPR036890">
    <property type="entry name" value="HATPase_C_sf"/>
</dbReference>
<dbReference type="InterPro" id="IPR050482">
    <property type="entry name" value="Sensor_HK_TwoCompSys"/>
</dbReference>
<dbReference type="CDD" id="cd16917">
    <property type="entry name" value="HATPase_UhpB-NarQ-NarX-like"/>
    <property type="match status" value="1"/>
</dbReference>
<feature type="transmembrane region" description="Helical" evidence="4">
    <location>
        <begin position="291"/>
        <end position="313"/>
    </location>
</feature>
<dbReference type="InterPro" id="IPR011622">
    <property type="entry name" value="7TMR_DISM_rcpt_extracell_dom2"/>
</dbReference>
<evidence type="ECO:0000256" key="3">
    <source>
        <dbReference type="ARBA" id="ARBA00023012"/>
    </source>
</evidence>
<keyword evidence="2" id="KW-0418">Kinase</keyword>
<accession>A0A7L7L218</accession>
<dbReference type="Pfam" id="PF02518">
    <property type="entry name" value="HATPase_c"/>
    <property type="match status" value="1"/>
</dbReference>
<dbReference type="InterPro" id="IPR003594">
    <property type="entry name" value="HATPase_dom"/>
</dbReference>
<sequence>MVNPIEPESYHRKLIWWLLFLGSLLTHAFLKPVYGQNGRKTQVTEPVRVLALHQLPDPDSRITLEQAQNIPLRHWQPVSAVNFGSKGRSGWVVSQIYSLRAQEVKLELQTPFIDTVQVWLFTKNDLVKKYPTTGYWRLPHSSHNPNEHRYYLFTLPLEANQAYQVYIRGYVKPGFSLKFAVQYWQPAAFWWHMRYVDWHWALFVGMITMTLGITVIRFGFYPRRIYVYFAGYIFSLALYALLNDGWGIFLPAVIQQQVNPITNHYLLSLGLCFLLLFSRRFLHISKQAPHWWLRINPWWLCLLLIVFIDLAQFASLNEHLVLLRFVYRLGLLVALVAALIWISYLRHALRQGFQPAWLLLCSQLVMLLVYFFTKFLENTGLLPHILPDMLLFRLALVTEITIITIGWLYRQKVIRESKEQLQGQRERMARDLHDSIGSQLTHIVLRLDSLVRRTSGEFQEQTHRLADFTRGTIQMLRETIWVLDQKRLSVSSFANRLQNFLHKLWEGRENPVLNWEFLSTATAPELSPLVAQHLFYITQEAINNALKYACATRIDVRLATQIPNLVLTITDNGGGFDLANTKRINGINYMRKRAEEVGGQFFITSTFKKTEIKISMPIILEEYPVIDI</sequence>
<feature type="transmembrane region" description="Helical" evidence="4">
    <location>
        <begin position="198"/>
        <end position="218"/>
    </location>
</feature>
<keyword evidence="1" id="KW-0808">Transferase</keyword>
<dbReference type="Pfam" id="PF07695">
    <property type="entry name" value="7TMR-DISM_7TM"/>
    <property type="match status" value="1"/>
</dbReference>
<dbReference type="GO" id="GO:0046983">
    <property type="term" value="F:protein dimerization activity"/>
    <property type="evidence" value="ECO:0007669"/>
    <property type="project" value="InterPro"/>
</dbReference>
<dbReference type="Pfam" id="PF07730">
    <property type="entry name" value="HisKA_3"/>
    <property type="match status" value="1"/>
</dbReference>
<evidence type="ECO:0000313" key="7">
    <source>
        <dbReference type="Proteomes" id="UP000514509"/>
    </source>
</evidence>
<evidence type="ECO:0000313" key="6">
    <source>
        <dbReference type="EMBL" id="QMU26832.1"/>
    </source>
</evidence>